<feature type="region of interest" description="Disordered" evidence="1">
    <location>
        <begin position="91"/>
        <end position="154"/>
    </location>
</feature>
<protein>
    <submittedName>
        <fullName evidence="2">Uncharacterized protein</fullName>
    </submittedName>
</protein>
<dbReference type="OrthoDB" id="3681251at2759"/>
<organism evidence="2 3">
    <name type="scientific">Cochliobolus sativus (strain ND90Pr / ATCC 201652)</name>
    <name type="common">Common root rot and spot blotch fungus</name>
    <name type="synonym">Bipolaris sorokiniana</name>
    <dbReference type="NCBI Taxonomy" id="665912"/>
    <lineage>
        <taxon>Eukaryota</taxon>
        <taxon>Fungi</taxon>
        <taxon>Dikarya</taxon>
        <taxon>Ascomycota</taxon>
        <taxon>Pezizomycotina</taxon>
        <taxon>Dothideomycetes</taxon>
        <taxon>Pleosporomycetidae</taxon>
        <taxon>Pleosporales</taxon>
        <taxon>Pleosporineae</taxon>
        <taxon>Pleosporaceae</taxon>
        <taxon>Bipolaris</taxon>
    </lineage>
</organism>
<sequence length="294" mass="33216">MSAPDDTNLRALLLLSKESFLARARESLLRDLTDNELAELVAQMISRDKPRGDLEEIARMMLDVLARRDAQNDDLLGLATKDDTAAATSDAYNEVRNPSGTQTATNPGGVSDVSQETSHSPLPMLKRPAGERSPSTVEETASTKRAKHGDENTASSLRTWNREQIAGKTVQVTAVLYWNPLEQRYFKLALDDAEDPLANFIANDLDVEYLSESDHIDAWRDLLMNPQYYIKKRWCVGRALNEKEEKFLGKDTICVHLVYFGGLAKLVFFPLPSRLQWVEELDEMSFWTLSSRYD</sequence>
<accession>M2S1X7</accession>
<proteinExistence type="predicted"/>
<dbReference type="KEGG" id="bsc:COCSADRAFT_345356"/>
<dbReference type="eggNOG" id="ENOG502RFPZ">
    <property type="taxonomic scope" value="Eukaryota"/>
</dbReference>
<dbReference type="Proteomes" id="UP000016934">
    <property type="component" value="Unassembled WGS sequence"/>
</dbReference>
<reference evidence="3" key="2">
    <citation type="journal article" date="2013" name="PLoS Genet.">
        <title>Comparative genome structure, secondary metabolite, and effector coding capacity across Cochliobolus pathogens.</title>
        <authorList>
            <person name="Condon B.J."/>
            <person name="Leng Y."/>
            <person name="Wu D."/>
            <person name="Bushley K.E."/>
            <person name="Ohm R.A."/>
            <person name="Otillar R."/>
            <person name="Martin J."/>
            <person name="Schackwitz W."/>
            <person name="Grimwood J."/>
            <person name="MohdZainudin N."/>
            <person name="Xue C."/>
            <person name="Wang R."/>
            <person name="Manning V.A."/>
            <person name="Dhillon B."/>
            <person name="Tu Z.J."/>
            <person name="Steffenson B.J."/>
            <person name="Salamov A."/>
            <person name="Sun H."/>
            <person name="Lowry S."/>
            <person name="LaButti K."/>
            <person name="Han J."/>
            <person name="Copeland A."/>
            <person name="Lindquist E."/>
            <person name="Barry K."/>
            <person name="Schmutz J."/>
            <person name="Baker S.E."/>
            <person name="Ciuffetti L.M."/>
            <person name="Grigoriev I.V."/>
            <person name="Zhong S."/>
            <person name="Turgeon B.G."/>
        </authorList>
    </citation>
    <scope>NUCLEOTIDE SEQUENCE [LARGE SCALE GENOMIC DNA]</scope>
    <source>
        <strain evidence="3">ND90Pr / ATCC 201652</strain>
    </source>
</reference>
<dbReference type="RefSeq" id="XP_007703517.1">
    <property type="nucleotide sequence ID" value="XM_007705327.1"/>
</dbReference>
<reference evidence="2 3" key="1">
    <citation type="journal article" date="2012" name="PLoS Pathog.">
        <title>Diverse lifestyles and strategies of plant pathogenesis encoded in the genomes of eighteen Dothideomycetes fungi.</title>
        <authorList>
            <person name="Ohm R.A."/>
            <person name="Feau N."/>
            <person name="Henrissat B."/>
            <person name="Schoch C.L."/>
            <person name="Horwitz B.A."/>
            <person name="Barry K.W."/>
            <person name="Condon B.J."/>
            <person name="Copeland A.C."/>
            <person name="Dhillon B."/>
            <person name="Glaser F."/>
            <person name="Hesse C.N."/>
            <person name="Kosti I."/>
            <person name="LaButti K."/>
            <person name="Lindquist E.A."/>
            <person name="Lucas S."/>
            <person name="Salamov A.A."/>
            <person name="Bradshaw R.E."/>
            <person name="Ciuffetti L."/>
            <person name="Hamelin R.C."/>
            <person name="Kema G.H.J."/>
            <person name="Lawrence C."/>
            <person name="Scott J.A."/>
            <person name="Spatafora J.W."/>
            <person name="Turgeon B.G."/>
            <person name="de Wit P.J.G.M."/>
            <person name="Zhong S."/>
            <person name="Goodwin S.B."/>
            <person name="Grigoriev I.V."/>
        </authorList>
    </citation>
    <scope>NUCLEOTIDE SEQUENCE [LARGE SCALE GENOMIC DNA]</scope>
    <source>
        <strain evidence="3">ND90Pr / ATCC 201652</strain>
    </source>
</reference>
<dbReference type="OMA" id="MISRDKP"/>
<evidence type="ECO:0000256" key="1">
    <source>
        <dbReference type="SAM" id="MobiDB-lite"/>
    </source>
</evidence>
<name>M2S1X7_COCSN</name>
<dbReference type="GeneID" id="19137707"/>
<feature type="compositionally biased region" description="Polar residues" evidence="1">
    <location>
        <begin position="96"/>
        <end position="120"/>
    </location>
</feature>
<keyword evidence="3" id="KW-1185">Reference proteome</keyword>
<dbReference type="EMBL" id="KB445649">
    <property type="protein sequence ID" value="EMD61223.1"/>
    <property type="molecule type" value="Genomic_DNA"/>
</dbReference>
<dbReference type="HOGENOM" id="CLU_949973_0_0_1"/>
<gene>
    <name evidence="2" type="ORF">COCSADRAFT_345356</name>
</gene>
<evidence type="ECO:0000313" key="2">
    <source>
        <dbReference type="EMBL" id="EMD61223.1"/>
    </source>
</evidence>
<dbReference type="AlphaFoldDB" id="M2S1X7"/>
<evidence type="ECO:0000313" key="3">
    <source>
        <dbReference type="Proteomes" id="UP000016934"/>
    </source>
</evidence>